<dbReference type="AlphaFoldDB" id="A0A9Q1RE86"/>
<evidence type="ECO:0000256" key="1">
    <source>
        <dbReference type="SAM" id="MobiDB-lite"/>
    </source>
</evidence>
<dbReference type="Proteomes" id="UP001152561">
    <property type="component" value="Unassembled WGS sequence"/>
</dbReference>
<accession>A0A9Q1RE86</accession>
<name>A0A9Q1RE86_9SOLA</name>
<gene>
    <name evidence="2" type="ORF">K7X08_028259</name>
</gene>
<keyword evidence="3" id="KW-1185">Reference proteome</keyword>
<evidence type="ECO:0000313" key="3">
    <source>
        <dbReference type="Proteomes" id="UP001152561"/>
    </source>
</evidence>
<organism evidence="2 3">
    <name type="scientific">Anisodus acutangulus</name>
    <dbReference type="NCBI Taxonomy" id="402998"/>
    <lineage>
        <taxon>Eukaryota</taxon>
        <taxon>Viridiplantae</taxon>
        <taxon>Streptophyta</taxon>
        <taxon>Embryophyta</taxon>
        <taxon>Tracheophyta</taxon>
        <taxon>Spermatophyta</taxon>
        <taxon>Magnoliopsida</taxon>
        <taxon>eudicotyledons</taxon>
        <taxon>Gunneridae</taxon>
        <taxon>Pentapetalae</taxon>
        <taxon>asterids</taxon>
        <taxon>lamiids</taxon>
        <taxon>Solanales</taxon>
        <taxon>Solanaceae</taxon>
        <taxon>Solanoideae</taxon>
        <taxon>Hyoscyameae</taxon>
        <taxon>Anisodus</taxon>
    </lineage>
</organism>
<dbReference type="EMBL" id="JAJAGQ010000010">
    <property type="protein sequence ID" value="KAJ8551816.1"/>
    <property type="molecule type" value="Genomic_DNA"/>
</dbReference>
<feature type="region of interest" description="Disordered" evidence="1">
    <location>
        <begin position="52"/>
        <end position="77"/>
    </location>
</feature>
<protein>
    <submittedName>
        <fullName evidence="2">Uncharacterized protein</fullName>
    </submittedName>
</protein>
<reference evidence="3" key="1">
    <citation type="journal article" date="2023" name="Proc. Natl. Acad. Sci. U.S.A.">
        <title>Genomic and structural basis for evolution of tropane alkaloid biosynthesis.</title>
        <authorList>
            <person name="Wanga Y.-J."/>
            <person name="Taina T."/>
            <person name="Yua J.-Y."/>
            <person name="Lia J."/>
            <person name="Xua B."/>
            <person name="Chenc J."/>
            <person name="D'Auriad J.C."/>
            <person name="Huanga J.-P."/>
            <person name="Huanga S.-X."/>
        </authorList>
    </citation>
    <scope>NUCLEOTIDE SEQUENCE [LARGE SCALE GENOMIC DNA]</scope>
    <source>
        <strain evidence="3">cv. KIB-2019</strain>
    </source>
</reference>
<comment type="caution">
    <text evidence="2">The sequence shown here is derived from an EMBL/GenBank/DDBJ whole genome shotgun (WGS) entry which is preliminary data.</text>
</comment>
<proteinExistence type="predicted"/>
<sequence length="113" mass="13020">MSFSSSCTYVLGRCCLFQRSSFLVASKLLTFLESTLESDDEMEARVAAHQMIHKKSKNSRTHQIASGRGAAYESMRENQERILQERVEAEVQQRVEQEVSRLKQQSDDRLESM</sequence>
<evidence type="ECO:0000313" key="2">
    <source>
        <dbReference type="EMBL" id="KAJ8551816.1"/>
    </source>
</evidence>